<name>A0A291C0Q4_BROTH</name>
<feature type="transmembrane region" description="Helical" evidence="1">
    <location>
        <begin position="175"/>
        <end position="200"/>
    </location>
</feature>
<keyword evidence="1" id="KW-0812">Transmembrane</keyword>
<keyword evidence="3" id="KW-1185">Reference proteome</keyword>
<keyword evidence="1" id="KW-1133">Transmembrane helix</keyword>
<protein>
    <recommendedName>
        <fullName evidence="4">ABC transporter permease</fullName>
    </recommendedName>
</protein>
<feature type="transmembrane region" description="Helical" evidence="1">
    <location>
        <begin position="20"/>
        <end position="40"/>
    </location>
</feature>
<evidence type="ECO:0000313" key="3">
    <source>
        <dbReference type="Proteomes" id="UP000243591"/>
    </source>
</evidence>
<dbReference type="EMBL" id="CP023483">
    <property type="protein sequence ID" value="ATF27024.1"/>
    <property type="molecule type" value="Genomic_DNA"/>
</dbReference>
<keyword evidence="1" id="KW-0472">Membrane</keyword>
<organism evidence="2 3">
    <name type="scientific">Brochothrix thermosphacta</name>
    <name type="common">Microbacterium thermosphactum</name>
    <dbReference type="NCBI Taxonomy" id="2756"/>
    <lineage>
        <taxon>Bacteria</taxon>
        <taxon>Bacillati</taxon>
        <taxon>Bacillota</taxon>
        <taxon>Bacilli</taxon>
        <taxon>Bacillales</taxon>
        <taxon>Listeriaceae</taxon>
        <taxon>Brochothrix</taxon>
    </lineage>
</organism>
<evidence type="ECO:0000256" key="1">
    <source>
        <dbReference type="SAM" id="Phobius"/>
    </source>
</evidence>
<reference evidence="2 3" key="1">
    <citation type="submission" date="2017-09" db="EMBL/GenBank/DDBJ databases">
        <title>Complete Genome Sequences of Two Strains of the Meat Spoilage Bacterium Brochothrix thermosphacta Isolated from Ground Chicken.</title>
        <authorList>
            <person name="Paoli G.C."/>
            <person name="Wijey C."/>
            <person name="Chen C.-Y."/>
            <person name="Nguyen L."/>
            <person name="Yan X."/>
            <person name="Irwin P.L."/>
        </authorList>
    </citation>
    <scope>NUCLEOTIDE SEQUENCE [LARGE SCALE GENOMIC DNA]</scope>
    <source>
        <strain evidence="2 3">BI</strain>
    </source>
</reference>
<feature type="transmembrane region" description="Helical" evidence="1">
    <location>
        <begin position="220"/>
        <end position="242"/>
    </location>
</feature>
<feature type="transmembrane region" description="Helical" evidence="1">
    <location>
        <begin position="103"/>
        <end position="130"/>
    </location>
</feature>
<dbReference type="CDD" id="cd21809">
    <property type="entry name" value="ABC-2_lan_permease-like"/>
    <property type="match status" value="1"/>
</dbReference>
<accession>A0A291C0Q4</accession>
<feature type="transmembrane region" description="Helical" evidence="1">
    <location>
        <begin position="142"/>
        <end position="163"/>
    </location>
</feature>
<evidence type="ECO:0008006" key="4">
    <source>
        <dbReference type="Google" id="ProtNLM"/>
    </source>
</evidence>
<evidence type="ECO:0000313" key="2">
    <source>
        <dbReference type="EMBL" id="ATF27024.1"/>
    </source>
</evidence>
<dbReference type="Proteomes" id="UP000243591">
    <property type="component" value="Chromosome"/>
</dbReference>
<gene>
    <name evidence="2" type="ORF">CNY62_12005</name>
</gene>
<feature type="transmembrane region" description="Helical" evidence="1">
    <location>
        <begin position="60"/>
        <end position="82"/>
    </location>
</feature>
<proteinExistence type="predicted"/>
<dbReference type="Pfam" id="PF12730">
    <property type="entry name" value="ABC2_membrane_4"/>
    <property type="match status" value="1"/>
</dbReference>
<dbReference type="KEGG" id="bths:CNY62_12005"/>
<sequence length="247" mass="28375">MLLKELIITELIKLRKSYFVFFLLGFNILSVLIGSVIFSANREVFKNDGNQSLVLWGQGSLYSSQLFFPMLIGVLCAVSWQFEEKDRNWQRMSIIPVKKNMLVLAKFFSIQIFTGMNQLLFLALFNLSAFVLRVPDIQVWNFTLWCFLGWIGTFSITAIQMFFSIRLRNFSFSILLSAVGAILGLMTLFVGDFLFNIFPYSQIAVGMRARTLTNFSVQEFILFCVMSVLFSVFALSLSVKLLNNRED</sequence>
<dbReference type="AlphaFoldDB" id="A0A291C0Q4"/>